<feature type="chain" id="PRO_5034013988" description="C-type lectin domain-containing protein" evidence="2">
    <location>
        <begin position="20"/>
        <end position="160"/>
    </location>
</feature>
<reference evidence="4" key="2">
    <citation type="submission" date="2025-09" db="UniProtKB">
        <authorList>
            <consortium name="Ensembl"/>
        </authorList>
    </citation>
    <scope>IDENTIFICATION</scope>
</reference>
<dbReference type="PROSITE" id="PS50041">
    <property type="entry name" value="C_TYPE_LECTIN_2"/>
    <property type="match status" value="1"/>
</dbReference>
<evidence type="ECO:0000256" key="1">
    <source>
        <dbReference type="ARBA" id="ARBA00023157"/>
    </source>
</evidence>
<dbReference type="InterPro" id="IPR016186">
    <property type="entry name" value="C-type_lectin-like/link_sf"/>
</dbReference>
<keyword evidence="2" id="KW-0732">Signal</keyword>
<dbReference type="InterPro" id="IPR001304">
    <property type="entry name" value="C-type_lectin-like"/>
</dbReference>
<dbReference type="Pfam" id="PF00059">
    <property type="entry name" value="Lectin_C"/>
    <property type="match status" value="1"/>
</dbReference>
<dbReference type="PROSITE" id="PS00615">
    <property type="entry name" value="C_TYPE_LECTIN_1"/>
    <property type="match status" value="1"/>
</dbReference>
<dbReference type="InterPro" id="IPR016187">
    <property type="entry name" value="CTDL_fold"/>
</dbReference>
<feature type="domain" description="C-type lectin" evidence="3">
    <location>
        <begin position="38"/>
        <end position="155"/>
    </location>
</feature>
<dbReference type="PANTHER" id="PTHR22803">
    <property type="entry name" value="MANNOSE, PHOSPHOLIPASE, LECTIN RECEPTOR RELATED"/>
    <property type="match status" value="1"/>
</dbReference>
<dbReference type="InterPro" id="IPR050111">
    <property type="entry name" value="C-type_lectin/snaclec_domain"/>
</dbReference>
<feature type="signal peptide" evidence="2">
    <location>
        <begin position="1"/>
        <end position="19"/>
    </location>
</feature>
<evidence type="ECO:0000259" key="3">
    <source>
        <dbReference type="PROSITE" id="PS50041"/>
    </source>
</evidence>
<dbReference type="InterPro" id="IPR018378">
    <property type="entry name" value="C-type_lectin_CS"/>
</dbReference>
<proteinExistence type="predicted"/>
<sequence length="160" mass="17382">MASGFPFALLLCLSIGLLAASVSKNYGQTPCPPGWTQFGSRCFTFHIQTKSWPDAENFCIAAGGTLASIHSAAENTFLKNFINQVSGTYKNSWIGGFDVLKGTWMWADGSKFDYRIFNAGQPDNTGGAENCLEMNFGGHNWNDRPCGTPLSFVCSKNLCV</sequence>
<reference evidence="4" key="1">
    <citation type="submission" date="2025-08" db="UniProtKB">
        <authorList>
            <consortium name="Ensembl"/>
        </authorList>
    </citation>
    <scope>IDENTIFICATION</scope>
</reference>
<dbReference type="Proteomes" id="UP000694568">
    <property type="component" value="Unplaced"/>
</dbReference>
<evidence type="ECO:0000313" key="5">
    <source>
        <dbReference type="Proteomes" id="UP000694568"/>
    </source>
</evidence>
<accession>A0A8C9Z6D1</accession>
<organism evidence="4 5">
    <name type="scientific">Sander lucioperca</name>
    <name type="common">Pike-perch</name>
    <name type="synonym">Perca lucioperca</name>
    <dbReference type="NCBI Taxonomy" id="283035"/>
    <lineage>
        <taxon>Eukaryota</taxon>
        <taxon>Metazoa</taxon>
        <taxon>Chordata</taxon>
        <taxon>Craniata</taxon>
        <taxon>Vertebrata</taxon>
        <taxon>Euteleostomi</taxon>
        <taxon>Actinopterygii</taxon>
        <taxon>Neopterygii</taxon>
        <taxon>Teleostei</taxon>
        <taxon>Neoteleostei</taxon>
        <taxon>Acanthomorphata</taxon>
        <taxon>Eupercaria</taxon>
        <taxon>Perciformes</taxon>
        <taxon>Percoidei</taxon>
        <taxon>Percidae</taxon>
        <taxon>Luciopercinae</taxon>
        <taxon>Sander</taxon>
    </lineage>
</organism>
<protein>
    <recommendedName>
        <fullName evidence="3">C-type lectin domain-containing protein</fullName>
    </recommendedName>
</protein>
<keyword evidence="1" id="KW-1015">Disulfide bond</keyword>
<evidence type="ECO:0000256" key="2">
    <source>
        <dbReference type="SAM" id="SignalP"/>
    </source>
</evidence>
<dbReference type="Gene3D" id="3.10.100.10">
    <property type="entry name" value="Mannose-Binding Protein A, subunit A"/>
    <property type="match status" value="1"/>
</dbReference>
<keyword evidence="5" id="KW-1185">Reference proteome</keyword>
<evidence type="ECO:0000313" key="4">
    <source>
        <dbReference type="Ensembl" id="ENSSLUP00000036497.1"/>
    </source>
</evidence>
<dbReference type="Ensembl" id="ENSSLUT00000037639.1">
    <property type="protein sequence ID" value="ENSSLUP00000036497.1"/>
    <property type="gene ID" value="ENSSLUG00000016305.1"/>
</dbReference>
<dbReference type="GeneTree" id="ENSGT01150000286973"/>
<dbReference type="AlphaFoldDB" id="A0A8C9Z6D1"/>
<name>A0A8C9Z6D1_SANLU</name>
<dbReference type="SMART" id="SM00034">
    <property type="entry name" value="CLECT"/>
    <property type="match status" value="1"/>
</dbReference>
<dbReference type="SUPFAM" id="SSF56436">
    <property type="entry name" value="C-type lectin-like"/>
    <property type="match status" value="1"/>
</dbReference>